<evidence type="ECO:0000313" key="2">
    <source>
        <dbReference type="EMBL" id="QHC02107.1"/>
    </source>
</evidence>
<name>A0A7L4YUR4_9ACTN</name>
<dbReference type="KEGG" id="eke:EK0264_18740"/>
<feature type="transmembrane region" description="Helical" evidence="1">
    <location>
        <begin position="12"/>
        <end position="35"/>
    </location>
</feature>
<dbReference type="AlphaFoldDB" id="A0A7L4YUR4"/>
<gene>
    <name evidence="2" type="ORF">EK0264_18740</name>
</gene>
<organism evidence="2 3">
    <name type="scientific">Epidermidibacterium keratini</name>
    <dbReference type="NCBI Taxonomy" id="1891644"/>
    <lineage>
        <taxon>Bacteria</taxon>
        <taxon>Bacillati</taxon>
        <taxon>Actinomycetota</taxon>
        <taxon>Actinomycetes</taxon>
        <taxon>Sporichthyales</taxon>
        <taxon>Sporichthyaceae</taxon>
        <taxon>Epidermidibacterium</taxon>
    </lineage>
</organism>
<reference evidence="2 3" key="1">
    <citation type="journal article" date="2018" name="Int. J. Syst. Evol. Microbiol.">
        <title>Epidermidibacterium keratini gen. nov., sp. nov., a member of the family Sporichthyaceae, isolated from keratin epidermis.</title>
        <authorList>
            <person name="Lee D.G."/>
            <person name="Trujillo M.E."/>
            <person name="Kang S."/>
            <person name="Nam J.J."/>
            <person name="Kim Y.J."/>
        </authorList>
    </citation>
    <scope>NUCLEOTIDE SEQUENCE [LARGE SCALE GENOMIC DNA]</scope>
    <source>
        <strain evidence="2 3">EPI-7</strain>
    </source>
</reference>
<dbReference type="OrthoDB" id="4520927at2"/>
<keyword evidence="3" id="KW-1185">Reference proteome</keyword>
<dbReference type="InParanoid" id="A0A7L4YUR4"/>
<keyword evidence="1" id="KW-0812">Transmembrane</keyword>
<evidence type="ECO:0000256" key="1">
    <source>
        <dbReference type="SAM" id="Phobius"/>
    </source>
</evidence>
<evidence type="ECO:0000313" key="3">
    <source>
        <dbReference type="Proteomes" id="UP000463857"/>
    </source>
</evidence>
<dbReference type="Proteomes" id="UP000463857">
    <property type="component" value="Chromosome"/>
</dbReference>
<proteinExistence type="predicted"/>
<feature type="transmembrane region" description="Helical" evidence="1">
    <location>
        <begin position="41"/>
        <end position="60"/>
    </location>
</feature>
<keyword evidence="1" id="KW-1133">Transmembrane helix</keyword>
<accession>A0A7L4YUR4</accession>
<keyword evidence="1" id="KW-0472">Membrane</keyword>
<sequence>MSLSPSPESSGRSASGMVIAAVAMVLVGLLAWRFIGPASAYARIGIGLWCAAWIAAPLWVMARGEERAGTTYDAVSTRERLWRRATERHDVVLAAYAPYETDPFVMLQYPAISDVTQEPTAAFFEALGEAQALRTETYPDDPRLIEDYQIRVGRLERAWESARRSAHRLGRSYLDEEDAAALDQAIKLLRHAQGATSTAERSAYVDRAQGLLKDLASRGVIVLPPRVMGTIEASVRKQIEGPRGDPDA</sequence>
<protein>
    <submittedName>
        <fullName evidence="2">Uncharacterized protein</fullName>
    </submittedName>
</protein>
<dbReference type="RefSeq" id="WP_159547231.1">
    <property type="nucleotide sequence ID" value="NZ_CP047156.1"/>
</dbReference>
<dbReference type="EMBL" id="CP047156">
    <property type="protein sequence ID" value="QHC02107.1"/>
    <property type="molecule type" value="Genomic_DNA"/>
</dbReference>